<keyword evidence="3" id="KW-1185">Reference proteome</keyword>
<dbReference type="EMBL" id="JACOFW010000005">
    <property type="protein sequence ID" value="MBC3807094.1"/>
    <property type="molecule type" value="Genomic_DNA"/>
</dbReference>
<feature type="transmembrane region" description="Helical" evidence="1">
    <location>
        <begin position="87"/>
        <end position="105"/>
    </location>
</feature>
<organism evidence="2 3">
    <name type="scientific">Undibacterium seohonense</name>
    <dbReference type="NCBI Taxonomy" id="1344950"/>
    <lineage>
        <taxon>Bacteria</taxon>
        <taxon>Pseudomonadati</taxon>
        <taxon>Pseudomonadota</taxon>
        <taxon>Betaproteobacteria</taxon>
        <taxon>Burkholderiales</taxon>
        <taxon>Oxalobacteraceae</taxon>
        <taxon>Undibacterium</taxon>
    </lineage>
</organism>
<evidence type="ECO:0000256" key="1">
    <source>
        <dbReference type="SAM" id="Phobius"/>
    </source>
</evidence>
<feature type="transmembrane region" description="Helical" evidence="1">
    <location>
        <begin position="53"/>
        <end position="75"/>
    </location>
</feature>
<feature type="transmembrane region" description="Helical" evidence="1">
    <location>
        <begin position="13"/>
        <end position="32"/>
    </location>
</feature>
<dbReference type="Proteomes" id="UP000648257">
    <property type="component" value="Unassembled WGS sequence"/>
</dbReference>
<evidence type="ECO:0000313" key="2">
    <source>
        <dbReference type="EMBL" id="MBC3807094.1"/>
    </source>
</evidence>
<gene>
    <name evidence="2" type="ORF">H8K52_07020</name>
</gene>
<protein>
    <recommendedName>
        <fullName evidence="4">Integral membrane protein</fullName>
    </recommendedName>
</protein>
<feature type="transmembrane region" description="Helical" evidence="1">
    <location>
        <begin position="112"/>
        <end position="130"/>
    </location>
</feature>
<keyword evidence="1" id="KW-1133">Transmembrane helix</keyword>
<comment type="caution">
    <text evidence="2">The sequence shown here is derived from an EMBL/GenBank/DDBJ whole genome shotgun (WGS) entry which is preliminary data.</text>
</comment>
<evidence type="ECO:0000313" key="3">
    <source>
        <dbReference type="Proteomes" id="UP000648257"/>
    </source>
</evidence>
<reference evidence="2 3" key="1">
    <citation type="submission" date="2020-08" db="EMBL/GenBank/DDBJ databases">
        <title>Novel species isolated from subtropical streams in China.</title>
        <authorList>
            <person name="Lu H."/>
        </authorList>
    </citation>
    <scope>NUCLEOTIDE SEQUENCE [LARGE SCALE GENOMIC DNA]</scope>
    <source>
        <strain evidence="2 3">KACC 16656</strain>
    </source>
</reference>
<dbReference type="RefSeq" id="WP_186922173.1">
    <property type="nucleotide sequence ID" value="NZ_JACOFW010000005.1"/>
</dbReference>
<name>A0ABR6X2A4_9BURK</name>
<proteinExistence type="predicted"/>
<keyword evidence="1" id="KW-0472">Membrane</keyword>
<evidence type="ECO:0008006" key="4">
    <source>
        <dbReference type="Google" id="ProtNLM"/>
    </source>
</evidence>
<keyword evidence="1" id="KW-0812">Transmembrane</keyword>
<accession>A0ABR6X2A4</accession>
<sequence length="131" mass="14646">MNELMTVVAAAKIYAFFTLIVIGFQLALTVGAPWGKLSMGGKFPGVYPKQMRIVAVFMGIFLALLALIVGIRAGWIYPEWVGISHQLIWLVIVINALGFLMNMITPSRWERIIWAPVTLIFLLCSVYIGWS</sequence>